<evidence type="ECO:0000256" key="6">
    <source>
        <dbReference type="ARBA" id="ARBA00049737"/>
    </source>
</evidence>
<evidence type="ECO:0000256" key="5">
    <source>
        <dbReference type="ARBA" id="ARBA00023136"/>
    </source>
</evidence>
<feature type="transmembrane region" description="Helical" evidence="7">
    <location>
        <begin position="27"/>
        <end position="45"/>
    </location>
</feature>
<organism evidence="9 10">
    <name type="scientific">Porites evermanni</name>
    <dbReference type="NCBI Taxonomy" id="104178"/>
    <lineage>
        <taxon>Eukaryota</taxon>
        <taxon>Metazoa</taxon>
        <taxon>Cnidaria</taxon>
        <taxon>Anthozoa</taxon>
        <taxon>Hexacorallia</taxon>
        <taxon>Scleractinia</taxon>
        <taxon>Fungiina</taxon>
        <taxon>Poritidae</taxon>
        <taxon>Porites</taxon>
    </lineage>
</organism>
<feature type="transmembrane region" description="Helical" evidence="7">
    <location>
        <begin position="93"/>
        <end position="122"/>
    </location>
</feature>
<evidence type="ECO:0000256" key="2">
    <source>
        <dbReference type="ARBA" id="ARBA00006244"/>
    </source>
</evidence>
<dbReference type="PANTHER" id="PTHR31247">
    <property type="entry name" value="TRANSMEMBRANE PROTEIN 198 FAMILY MEMBER"/>
    <property type="match status" value="1"/>
</dbReference>
<evidence type="ECO:0000259" key="8">
    <source>
        <dbReference type="Pfam" id="PF13886"/>
    </source>
</evidence>
<feature type="domain" description="TM7S3/TM198-like" evidence="8">
    <location>
        <begin position="30"/>
        <end position="234"/>
    </location>
</feature>
<evidence type="ECO:0000313" key="9">
    <source>
        <dbReference type="EMBL" id="CAH3140506.1"/>
    </source>
</evidence>
<dbReference type="InterPro" id="IPR025256">
    <property type="entry name" value="TM7S3/TM198-like_dom"/>
</dbReference>
<keyword evidence="5 7" id="KW-0472">Membrane</keyword>
<feature type="transmembrane region" description="Helical" evidence="7">
    <location>
        <begin position="213"/>
        <end position="234"/>
    </location>
</feature>
<feature type="transmembrane region" description="Helical" evidence="7">
    <location>
        <begin position="142"/>
        <end position="161"/>
    </location>
</feature>
<keyword evidence="3 7" id="KW-0812">Transmembrane</keyword>
<gene>
    <name evidence="9" type="ORF">PEVE_00041837</name>
</gene>
<dbReference type="Proteomes" id="UP001159427">
    <property type="component" value="Unassembled WGS sequence"/>
</dbReference>
<reference evidence="9 10" key="1">
    <citation type="submission" date="2022-05" db="EMBL/GenBank/DDBJ databases">
        <authorList>
            <consortium name="Genoscope - CEA"/>
            <person name="William W."/>
        </authorList>
    </citation>
    <scope>NUCLEOTIDE SEQUENCE [LARGE SCALE GENOMIC DNA]</scope>
</reference>
<proteinExistence type="inferred from homology"/>
<evidence type="ECO:0000256" key="7">
    <source>
        <dbReference type="SAM" id="Phobius"/>
    </source>
</evidence>
<keyword evidence="4 7" id="KW-1133">Transmembrane helix</keyword>
<dbReference type="PANTHER" id="PTHR31247:SF5">
    <property type="entry name" value="DUF4203 DOMAIN-CONTAINING PROTEIN"/>
    <property type="match status" value="1"/>
</dbReference>
<protein>
    <recommendedName>
        <fullName evidence="6">Transmembrane protein 198</fullName>
    </recommendedName>
</protein>
<accession>A0ABN8PCZ3</accession>
<dbReference type="InterPro" id="IPR040236">
    <property type="entry name" value="TMEM198"/>
</dbReference>
<comment type="subcellular location">
    <subcellularLocation>
        <location evidence="1">Membrane</location>
        <topology evidence="1">Multi-pass membrane protein</topology>
    </subcellularLocation>
</comment>
<feature type="transmembrane region" description="Helical" evidence="7">
    <location>
        <begin position="166"/>
        <end position="187"/>
    </location>
</feature>
<evidence type="ECO:0000256" key="3">
    <source>
        <dbReference type="ARBA" id="ARBA00022692"/>
    </source>
</evidence>
<keyword evidence="10" id="KW-1185">Reference proteome</keyword>
<sequence>MAIVAIPSLAPYTDSCKLHNSYDAQSCVLAAVCIVVGTVLCFFGYRVFKFTLFLAGFAAGFFFTYLLCSGYLVDHLPEKALEHKDQIFLGVSLGVGIIAGLMTLCVFYLGLFVLGATMGWFVGMLLLPLMYKHVEFLSEHNWVPYVVLLAFAIAGGILIIFIQKVIIVISTSFVGAFAVITGFDYYLENSTALYYSVNMLHGHYDKSDLPHCWYTWLMFSLIPIMFIAGMVVQLKKTGQGRDHRQAYSRRSRVPFMGTRMDEFSDERPLVTAEE</sequence>
<comment type="similarity">
    <text evidence="2">Belongs to the TMEM198 family.</text>
</comment>
<evidence type="ECO:0000256" key="1">
    <source>
        <dbReference type="ARBA" id="ARBA00004141"/>
    </source>
</evidence>
<feature type="transmembrane region" description="Helical" evidence="7">
    <location>
        <begin position="51"/>
        <end position="73"/>
    </location>
</feature>
<dbReference type="EMBL" id="CALNXI010000802">
    <property type="protein sequence ID" value="CAH3140506.1"/>
    <property type="molecule type" value="Genomic_DNA"/>
</dbReference>
<evidence type="ECO:0000313" key="10">
    <source>
        <dbReference type="Proteomes" id="UP001159427"/>
    </source>
</evidence>
<evidence type="ECO:0000256" key="4">
    <source>
        <dbReference type="ARBA" id="ARBA00022989"/>
    </source>
</evidence>
<name>A0ABN8PCZ3_9CNID</name>
<comment type="caution">
    <text evidence="9">The sequence shown here is derived from an EMBL/GenBank/DDBJ whole genome shotgun (WGS) entry which is preliminary data.</text>
</comment>
<dbReference type="Pfam" id="PF13886">
    <property type="entry name" value="TM7S3_TM198"/>
    <property type="match status" value="1"/>
</dbReference>